<feature type="transmembrane region" description="Helical" evidence="3">
    <location>
        <begin position="194"/>
        <end position="218"/>
    </location>
</feature>
<dbReference type="EMBL" id="MU005975">
    <property type="protein sequence ID" value="KAF2861080.1"/>
    <property type="molecule type" value="Genomic_DNA"/>
</dbReference>
<dbReference type="Gene3D" id="1.20.1250.20">
    <property type="entry name" value="MFS general substrate transporter like domains"/>
    <property type="match status" value="1"/>
</dbReference>
<sequence>MSSYVNSVPGGGDEHASPNARELTPFTKLPIEESHRARILGVKVAKALGSVAWVPPTARLKGDSLPEFKFPLTLLFCILTAVLNANLFWGAPVIEQLRASPSTRIVGDMPSLSLAGYALALILFCPLADEYRSRPILLLLCLTGATFTLCLAESTNSQIFKFFEVLACISVAGCQILMAIIGEVVPPRRRAARIAMLISATQIGAICTQPIVLALVRYSSWRALYWFVAGIQYVSLILVWLFFPDFPTNCEEMSYPNLMRAIWHMQLKKPVVFQAGVLAFSVGAVFPSQWSLLRSVIFSGTSSDKASSFFLPVAIGCLPMLISPAYAAFFGRKVTSMVTVCLGIFLCLTGIILGNASFLPDLLEYLLQIFLAEFGRELLQVGVRLSMFSGVSQLQNSMEALFVFWSVIGSLTATYLNIPSVANWQDSTPKDLKRAIPSLLFLLSCLVIALARGPREKRWVGWHGGMQWMSNTED</sequence>
<dbReference type="PANTHER" id="PTHR42910">
    <property type="entry name" value="TRANSPORTER SCO4007-RELATED"/>
    <property type="match status" value="1"/>
</dbReference>
<feature type="region of interest" description="Disordered" evidence="2">
    <location>
        <begin position="1"/>
        <end position="22"/>
    </location>
</feature>
<dbReference type="GO" id="GO:0022857">
    <property type="term" value="F:transmembrane transporter activity"/>
    <property type="evidence" value="ECO:0007669"/>
    <property type="project" value="InterPro"/>
</dbReference>
<feature type="transmembrane region" description="Helical" evidence="3">
    <location>
        <begin position="224"/>
        <end position="243"/>
    </location>
</feature>
<feature type="transmembrane region" description="Helical" evidence="3">
    <location>
        <begin position="309"/>
        <end position="330"/>
    </location>
</feature>
<keyword evidence="3" id="KW-0812">Transmembrane</keyword>
<comment type="subcellular location">
    <subcellularLocation>
        <location evidence="1">Membrane</location>
        <topology evidence="1">Multi-pass membrane protein</topology>
    </subcellularLocation>
</comment>
<dbReference type="InterPro" id="IPR036259">
    <property type="entry name" value="MFS_trans_sf"/>
</dbReference>
<gene>
    <name evidence="4" type="ORF">K470DRAFT_257226</name>
</gene>
<dbReference type="Proteomes" id="UP000799421">
    <property type="component" value="Unassembled WGS sequence"/>
</dbReference>
<protein>
    <submittedName>
        <fullName evidence="4">MFS general substrate transporter</fullName>
    </submittedName>
</protein>
<reference evidence="4" key="1">
    <citation type="journal article" date="2020" name="Stud. Mycol.">
        <title>101 Dothideomycetes genomes: a test case for predicting lifestyles and emergence of pathogens.</title>
        <authorList>
            <person name="Haridas S."/>
            <person name="Albert R."/>
            <person name="Binder M."/>
            <person name="Bloem J."/>
            <person name="Labutti K."/>
            <person name="Salamov A."/>
            <person name="Andreopoulos B."/>
            <person name="Baker S."/>
            <person name="Barry K."/>
            <person name="Bills G."/>
            <person name="Bluhm B."/>
            <person name="Cannon C."/>
            <person name="Castanera R."/>
            <person name="Culley D."/>
            <person name="Daum C."/>
            <person name="Ezra D."/>
            <person name="Gonzalez J."/>
            <person name="Henrissat B."/>
            <person name="Kuo A."/>
            <person name="Liang C."/>
            <person name="Lipzen A."/>
            <person name="Lutzoni F."/>
            <person name="Magnuson J."/>
            <person name="Mondo S."/>
            <person name="Nolan M."/>
            <person name="Ohm R."/>
            <person name="Pangilinan J."/>
            <person name="Park H.-J."/>
            <person name="Ramirez L."/>
            <person name="Alfaro M."/>
            <person name="Sun H."/>
            <person name="Tritt A."/>
            <person name="Yoshinaga Y."/>
            <person name="Zwiers L.-H."/>
            <person name="Turgeon B."/>
            <person name="Goodwin S."/>
            <person name="Spatafora J."/>
            <person name="Crous P."/>
            <person name="Grigoriev I."/>
        </authorList>
    </citation>
    <scope>NUCLEOTIDE SEQUENCE</scope>
    <source>
        <strain evidence="4">CBS 480.64</strain>
    </source>
</reference>
<feature type="transmembrane region" description="Helical" evidence="3">
    <location>
        <begin position="400"/>
        <end position="422"/>
    </location>
</feature>
<dbReference type="GO" id="GO:0016020">
    <property type="term" value="C:membrane"/>
    <property type="evidence" value="ECO:0007669"/>
    <property type="project" value="UniProtKB-SubCell"/>
</dbReference>
<feature type="transmembrane region" description="Helical" evidence="3">
    <location>
        <begin position="109"/>
        <end position="128"/>
    </location>
</feature>
<keyword evidence="5" id="KW-1185">Reference proteome</keyword>
<dbReference type="Pfam" id="PF07690">
    <property type="entry name" value="MFS_1"/>
    <property type="match status" value="1"/>
</dbReference>
<evidence type="ECO:0000256" key="1">
    <source>
        <dbReference type="ARBA" id="ARBA00004141"/>
    </source>
</evidence>
<keyword evidence="3" id="KW-0472">Membrane</keyword>
<evidence type="ECO:0000256" key="3">
    <source>
        <dbReference type="SAM" id="Phobius"/>
    </source>
</evidence>
<dbReference type="PANTHER" id="PTHR42910:SF1">
    <property type="entry name" value="MAJOR FACILITATOR SUPERFAMILY (MFS) PROFILE DOMAIN-CONTAINING PROTEIN"/>
    <property type="match status" value="1"/>
</dbReference>
<evidence type="ECO:0000313" key="4">
    <source>
        <dbReference type="EMBL" id="KAF2861080.1"/>
    </source>
</evidence>
<feature type="transmembrane region" description="Helical" evidence="3">
    <location>
        <begin position="70"/>
        <end position="89"/>
    </location>
</feature>
<dbReference type="OrthoDB" id="2105912at2759"/>
<accession>A0A6A7C0Q5</accession>
<feature type="transmembrane region" description="Helical" evidence="3">
    <location>
        <begin position="337"/>
        <end position="356"/>
    </location>
</feature>
<dbReference type="AlphaFoldDB" id="A0A6A7C0Q5"/>
<dbReference type="InterPro" id="IPR011701">
    <property type="entry name" value="MFS"/>
</dbReference>
<feature type="transmembrane region" description="Helical" evidence="3">
    <location>
        <begin position="135"/>
        <end position="154"/>
    </location>
</feature>
<evidence type="ECO:0000256" key="2">
    <source>
        <dbReference type="SAM" id="MobiDB-lite"/>
    </source>
</evidence>
<organism evidence="4 5">
    <name type="scientific">Piedraia hortae CBS 480.64</name>
    <dbReference type="NCBI Taxonomy" id="1314780"/>
    <lineage>
        <taxon>Eukaryota</taxon>
        <taxon>Fungi</taxon>
        <taxon>Dikarya</taxon>
        <taxon>Ascomycota</taxon>
        <taxon>Pezizomycotina</taxon>
        <taxon>Dothideomycetes</taxon>
        <taxon>Dothideomycetidae</taxon>
        <taxon>Capnodiales</taxon>
        <taxon>Piedraiaceae</taxon>
        <taxon>Piedraia</taxon>
    </lineage>
</organism>
<feature type="transmembrane region" description="Helical" evidence="3">
    <location>
        <begin position="271"/>
        <end position="289"/>
    </location>
</feature>
<feature type="transmembrane region" description="Helical" evidence="3">
    <location>
        <begin position="434"/>
        <end position="451"/>
    </location>
</feature>
<evidence type="ECO:0000313" key="5">
    <source>
        <dbReference type="Proteomes" id="UP000799421"/>
    </source>
</evidence>
<keyword evidence="3" id="KW-1133">Transmembrane helix</keyword>
<name>A0A6A7C0Q5_9PEZI</name>
<dbReference type="SUPFAM" id="SSF103473">
    <property type="entry name" value="MFS general substrate transporter"/>
    <property type="match status" value="1"/>
</dbReference>
<proteinExistence type="predicted"/>
<feature type="transmembrane region" description="Helical" evidence="3">
    <location>
        <begin position="160"/>
        <end position="182"/>
    </location>
</feature>